<evidence type="ECO:0000313" key="3">
    <source>
        <dbReference type="Proteomes" id="UP000034182"/>
    </source>
</evidence>
<evidence type="ECO:0000256" key="1">
    <source>
        <dbReference type="SAM" id="MobiDB-lite"/>
    </source>
</evidence>
<feature type="compositionally biased region" description="Basic residues" evidence="1">
    <location>
        <begin position="241"/>
        <end position="251"/>
    </location>
</feature>
<comment type="caution">
    <text evidence="2">The sequence shown here is derived from an EMBL/GenBank/DDBJ whole genome shotgun (WGS) entry which is preliminary data.</text>
</comment>
<name>A0A0G2EX31_9PEZI</name>
<organism evidence="2 3">
    <name type="scientific">Diplodia seriata</name>
    <dbReference type="NCBI Taxonomy" id="420778"/>
    <lineage>
        <taxon>Eukaryota</taxon>
        <taxon>Fungi</taxon>
        <taxon>Dikarya</taxon>
        <taxon>Ascomycota</taxon>
        <taxon>Pezizomycotina</taxon>
        <taxon>Dothideomycetes</taxon>
        <taxon>Dothideomycetes incertae sedis</taxon>
        <taxon>Botryosphaeriales</taxon>
        <taxon>Botryosphaeriaceae</taxon>
        <taxon>Diplodia</taxon>
    </lineage>
</organism>
<evidence type="ECO:0000313" key="2">
    <source>
        <dbReference type="EMBL" id="KKY26646.1"/>
    </source>
</evidence>
<feature type="compositionally biased region" description="Basic residues" evidence="1">
    <location>
        <begin position="329"/>
        <end position="340"/>
    </location>
</feature>
<accession>A0A0G2EX31</accession>
<feature type="compositionally biased region" description="Acidic residues" evidence="1">
    <location>
        <begin position="314"/>
        <end position="323"/>
    </location>
</feature>
<proteinExistence type="predicted"/>
<feature type="compositionally biased region" description="Basic and acidic residues" evidence="1">
    <location>
        <begin position="252"/>
        <end position="301"/>
    </location>
</feature>
<feature type="region of interest" description="Disordered" evidence="1">
    <location>
        <begin position="234"/>
        <end position="340"/>
    </location>
</feature>
<dbReference type="Proteomes" id="UP000034182">
    <property type="component" value="Unassembled WGS sequence"/>
</dbReference>
<reference evidence="2 3" key="1">
    <citation type="submission" date="2015-03" db="EMBL/GenBank/DDBJ databases">
        <authorList>
            <person name="Morales-Cruz A."/>
            <person name="Amrine K.C."/>
            <person name="Cantu D."/>
        </authorList>
    </citation>
    <scope>NUCLEOTIDE SEQUENCE [LARGE SCALE GENOMIC DNA]</scope>
    <source>
        <strain evidence="2">DS831</strain>
    </source>
</reference>
<gene>
    <name evidence="2" type="ORF">UCDDS831_g01306</name>
</gene>
<protein>
    <submittedName>
        <fullName evidence="2">Uncharacterized protein</fullName>
    </submittedName>
</protein>
<sequence length="340" mass="38713">MPPKAIMEKSKGVIKEGKKLVLMDNFLKRHRENNRRNNRDIDMAMQRQSAVAKNIIADPDRTIRAARREAISMDLELFGTARTNMADLAPNSVPAEDMDDLLTPDKPWTDAERAERANSWSIAGSRVRAKNAVEVVSTSDINAIVSDKSAPAASAKPQQRKPRTKAFAGFEMRRRGLARGRVEDEDDKEEEVLPWRAGSAYPGAPADPDIIPADLIDTNRGFWPKDVRQRVEAAEAEKAAAKKARSRGAARRLKDTVERSMERRRERKRVEAERKGEVERKEKRKRAENEKEKEKEREEKVPSPVGRKRKAETAEEIESDEEPVLVPTRKIRRVGKLRRE</sequence>
<reference evidence="2 3" key="2">
    <citation type="submission" date="2015-05" db="EMBL/GenBank/DDBJ databases">
        <title>Distinctive expansion of gene families associated with plant cell wall degradation and secondary metabolism in the genomes of grapevine trunk pathogens.</title>
        <authorList>
            <person name="Lawrence D.P."/>
            <person name="Travadon R."/>
            <person name="Rolshausen P.E."/>
            <person name="Baumgartner K."/>
        </authorList>
    </citation>
    <scope>NUCLEOTIDE SEQUENCE [LARGE SCALE GENOMIC DNA]</scope>
    <source>
        <strain evidence="2">DS831</strain>
    </source>
</reference>
<dbReference type="EMBL" id="LAQI01000031">
    <property type="protein sequence ID" value="KKY26646.1"/>
    <property type="molecule type" value="Genomic_DNA"/>
</dbReference>
<dbReference type="AlphaFoldDB" id="A0A0G2EX31"/>